<dbReference type="Proteomes" id="UP000539265">
    <property type="component" value="Unassembled WGS sequence"/>
</dbReference>
<keyword evidence="6" id="KW-1185">Reference proteome</keyword>
<gene>
    <name evidence="5" type="ORF">FHS11_000880</name>
</gene>
<name>A0A839SC34_9SPHI</name>
<evidence type="ECO:0000256" key="1">
    <source>
        <dbReference type="ARBA" id="ARBA00008779"/>
    </source>
</evidence>
<organism evidence="5 6">
    <name type="scientific">Mucilaginibacter gotjawali</name>
    <dbReference type="NCBI Taxonomy" id="1550579"/>
    <lineage>
        <taxon>Bacteria</taxon>
        <taxon>Pseudomonadati</taxon>
        <taxon>Bacteroidota</taxon>
        <taxon>Sphingobacteriia</taxon>
        <taxon>Sphingobacteriales</taxon>
        <taxon>Sphingobacteriaceae</taxon>
        <taxon>Mucilaginibacter</taxon>
    </lineage>
</organism>
<dbReference type="SUPFAM" id="SSF53649">
    <property type="entry name" value="Alkaline phosphatase-like"/>
    <property type="match status" value="1"/>
</dbReference>
<protein>
    <submittedName>
        <fullName evidence="5">Arylsulfatase A-like enzyme</fullName>
    </submittedName>
</protein>
<dbReference type="Pfam" id="PF00884">
    <property type="entry name" value="Sulfatase"/>
    <property type="match status" value="1"/>
</dbReference>
<feature type="domain" description="Sulfatase N-terminal" evidence="4">
    <location>
        <begin position="50"/>
        <end position="352"/>
    </location>
</feature>
<accession>A0A839SC34</accession>
<dbReference type="InterPro" id="IPR050738">
    <property type="entry name" value="Sulfatase"/>
</dbReference>
<dbReference type="Gene3D" id="3.40.720.10">
    <property type="entry name" value="Alkaline Phosphatase, subunit A"/>
    <property type="match status" value="1"/>
</dbReference>
<dbReference type="GO" id="GO:0004065">
    <property type="term" value="F:arylsulfatase activity"/>
    <property type="evidence" value="ECO:0007669"/>
    <property type="project" value="TreeGrafter"/>
</dbReference>
<feature type="region of interest" description="Disordered" evidence="3">
    <location>
        <begin position="27"/>
        <end position="49"/>
    </location>
</feature>
<dbReference type="OrthoDB" id="9764377at2"/>
<dbReference type="PROSITE" id="PS51257">
    <property type="entry name" value="PROKAR_LIPOPROTEIN"/>
    <property type="match status" value="1"/>
</dbReference>
<dbReference type="PANTHER" id="PTHR42693:SF53">
    <property type="entry name" value="ENDO-4-O-SULFATASE"/>
    <property type="match status" value="1"/>
</dbReference>
<sequence length="457" mass="51390">MIAKRILLLGIVLVFFTCSCKKNKIPVTPPTRDTTTKPGGGGTAPPPGQPNIIFILADDMGYEMPTFDGGESYNTSHLDSLAANAMVFNQCRGTPLCSPSRVELLSGVYNYRNYLQLGWGAYNRQYISYAKTLQNNGYKTCVVGKWQLDGGNTAIEDVGFDDYCVWDASTLSRVGYMYKDPTLYDPMGVLPMNVTIGKYSEDITSDYALSFIDQNKDKPFFIYYSFMLVHQPHQPTPLDASFQSFDDRIDDTTYIGSMTHYLDLKVGVLINKLKADGLDKNTIIVFTGDNGSEVTYHSLYKGKMVAGEKGQTTEFGTHVPLFVYWPGYITPGVNNNLIDFTDFAPTFLDMAKVKSRPPGDGVSFYPQLFGNNGNARNWTYCYFDPYPFLVPNVFTTTKPISYAQDTEYKLYNLGNRKGLFYHFTTDLDERYPIKQPTPAELVIKQKLQKALSQEQLP</sequence>
<dbReference type="RefSeq" id="WP_096356896.1">
    <property type="nucleotide sequence ID" value="NZ_AP017313.1"/>
</dbReference>
<dbReference type="InterPro" id="IPR017850">
    <property type="entry name" value="Alkaline_phosphatase_core_sf"/>
</dbReference>
<keyword evidence="2" id="KW-0378">Hydrolase</keyword>
<evidence type="ECO:0000313" key="5">
    <source>
        <dbReference type="EMBL" id="MBB3054470.1"/>
    </source>
</evidence>
<evidence type="ECO:0000313" key="6">
    <source>
        <dbReference type="Proteomes" id="UP000539265"/>
    </source>
</evidence>
<comment type="caution">
    <text evidence="5">The sequence shown here is derived from an EMBL/GenBank/DDBJ whole genome shotgun (WGS) entry which is preliminary data.</text>
</comment>
<proteinExistence type="inferred from homology"/>
<dbReference type="InterPro" id="IPR000917">
    <property type="entry name" value="Sulfatase_N"/>
</dbReference>
<dbReference type="PANTHER" id="PTHR42693">
    <property type="entry name" value="ARYLSULFATASE FAMILY MEMBER"/>
    <property type="match status" value="1"/>
</dbReference>
<dbReference type="AlphaFoldDB" id="A0A839SC34"/>
<evidence type="ECO:0000259" key="4">
    <source>
        <dbReference type="Pfam" id="PF00884"/>
    </source>
</evidence>
<comment type="similarity">
    <text evidence="1">Belongs to the sulfatase family.</text>
</comment>
<dbReference type="EMBL" id="JACHWX010000002">
    <property type="protein sequence ID" value="MBB3054470.1"/>
    <property type="molecule type" value="Genomic_DNA"/>
</dbReference>
<evidence type="ECO:0000256" key="3">
    <source>
        <dbReference type="SAM" id="MobiDB-lite"/>
    </source>
</evidence>
<reference evidence="5" key="1">
    <citation type="submission" date="2020-08" db="EMBL/GenBank/DDBJ databases">
        <title>Genomic Encyclopedia of Type Strains, Phase III (KMG-III): the genomes of soil and plant-associated and newly described type strains.</title>
        <authorList>
            <person name="Whitman W."/>
        </authorList>
    </citation>
    <scope>NUCLEOTIDE SEQUENCE [LARGE SCALE GENOMIC DNA]</scope>
    <source>
        <strain evidence="5">CECT 8628</strain>
    </source>
</reference>
<evidence type="ECO:0000256" key="2">
    <source>
        <dbReference type="ARBA" id="ARBA00022801"/>
    </source>
</evidence>